<dbReference type="PROSITE" id="PS51186">
    <property type="entry name" value="GNAT"/>
    <property type="match status" value="1"/>
</dbReference>
<name>A0ABR3FX36_9AGAR</name>
<dbReference type="EMBL" id="JBAHYK010000039">
    <property type="protein sequence ID" value="KAL0580104.1"/>
    <property type="molecule type" value="Genomic_DNA"/>
</dbReference>
<reference evidence="2 3" key="1">
    <citation type="submission" date="2024-02" db="EMBL/GenBank/DDBJ databases">
        <title>A draft genome for the cacao thread blight pathogen Marasmius crinis-equi.</title>
        <authorList>
            <person name="Cohen S.P."/>
            <person name="Baruah I.K."/>
            <person name="Amoako-Attah I."/>
            <person name="Bukari Y."/>
            <person name="Meinhardt L.W."/>
            <person name="Bailey B.A."/>
        </authorList>
    </citation>
    <scope>NUCLEOTIDE SEQUENCE [LARGE SCALE GENOMIC DNA]</scope>
    <source>
        <strain evidence="2 3">GH-76</strain>
    </source>
</reference>
<dbReference type="InterPro" id="IPR000182">
    <property type="entry name" value="GNAT_dom"/>
</dbReference>
<accession>A0ABR3FX36</accession>
<sequence>MFTTDRLRLRAARDSDYENMFNLWNTESVIRGGGANEYIVPRGPGHKETLEALVNKTTMFAIIETKEETPVFVGFTNINIREPKNRDADFGILLAPEFWGRGYGTEVTRFMVNYAFVELGVHRVSLWVFSHNVSAIALYKKIGFVEEGRRRKSIWVSGKWEDFVLMGILEDEWEQLKQR</sequence>
<dbReference type="PANTHER" id="PTHR43415">
    <property type="entry name" value="SPERMIDINE N(1)-ACETYLTRANSFERASE"/>
    <property type="match status" value="1"/>
</dbReference>
<dbReference type="PANTHER" id="PTHR43415:SF3">
    <property type="entry name" value="GNAT-FAMILY ACETYLTRANSFERASE"/>
    <property type="match status" value="1"/>
</dbReference>
<dbReference type="SUPFAM" id="SSF55729">
    <property type="entry name" value="Acyl-CoA N-acyltransferases (Nat)"/>
    <property type="match status" value="1"/>
</dbReference>
<organism evidence="2 3">
    <name type="scientific">Marasmius crinis-equi</name>
    <dbReference type="NCBI Taxonomy" id="585013"/>
    <lineage>
        <taxon>Eukaryota</taxon>
        <taxon>Fungi</taxon>
        <taxon>Dikarya</taxon>
        <taxon>Basidiomycota</taxon>
        <taxon>Agaricomycotina</taxon>
        <taxon>Agaricomycetes</taxon>
        <taxon>Agaricomycetidae</taxon>
        <taxon>Agaricales</taxon>
        <taxon>Marasmiineae</taxon>
        <taxon>Marasmiaceae</taxon>
        <taxon>Marasmius</taxon>
    </lineage>
</organism>
<evidence type="ECO:0000259" key="1">
    <source>
        <dbReference type="PROSITE" id="PS51186"/>
    </source>
</evidence>
<dbReference type="Pfam" id="PF13302">
    <property type="entry name" value="Acetyltransf_3"/>
    <property type="match status" value="1"/>
</dbReference>
<proteinExistence type="predicted"/>
<dbReference type="Proteomes" id="UP001465976">
    <property type="component" value="Unassembled WGS sequence"/>
</dbReference>
<protein>
    <recommendedName>
        <fullName evidence="1">N-acetyltransferase domain-containing protein</fullName>
    </recommendedName>
</protein>
<gene>
    <name evidence="2" type="ORF">V5O48_001880</name>
</gene>
<comment type="caution">
    <text evidence="2">The sequence shown here is derived from an EMBL/GenBank/DDBJ whole genome shotgun (WGS) entry which is preliminary data.</text>
</comment>
<dbReference type="InterPro" id="IPR016181">
    <property type="entry name" value="Acyl_CoA_acyltransferase"/>
</dbReference>
<evidence type="ECO:0000313" key="2">
    <source>
        <dbReference type="EMBL" id="KAL0580104.1"/>
    </source>
</evidence>
<feature type="domain" description="N-acetyltransferase" evidence="1">
    <location>
        <begin position="7"/>
        <end position="171"/>
    </location>
</feature>
<keyword evidence="3" id="KW-1185">Reference proteome</keyword>
<dbReference type="Gene3D" id="3.40.630.30">
    <property type="match status" value="1"/>
</dbReference>
<dbReference type="CDD" id="cd04301">
    <property type="entry name" value="NAT_SF"/>
    <property type="match status" value="1"/>
</dbReference>
<evidence type="ECO:0000313" key="3">
    <source>
        <dbReference type="Proteomes" id="UP001465976"/>
    </source>
</evidence>